<dbReference type="Gene3D" id="1.10.1660.10">
    <property type="match status" value="1"/>
</dbReference>
<dbReference type="Proteomes" id="UP000005384">
    <property type="component" value="Unassembled WGS sequence"/>
</dbReference>
<evidence type="ECO:0000256" key="2">
    <source>
        <dbReference type="ARBA" id="ARBA00023015"/>
    </source>
</evidence>
<dbReference type="CDD" id="cd00592">
    <property type="entry name" value="HTH_MerR-like"/>
    <property type="match status" value="1"/>
</dbReference>
<gene>
    <name evidence="7" type="ORF">HMPREF9473_05074</name>
</gene>
<keyword evidence="2" id="KW-0805">Transcription regulation</keyword>
<reference evidence="7 8" key="1">
    <citation type="submission" date="2011-08" db="EMBL/GenBank/DDBJ databases">
        <title>The Genome Sequence of Clostridium hathewayi WAL-18680.</title>
        <authorList>
            <consortium name="The Broad Institute Genome Sequencing Platform"/>
            <person name="Earl A."/>
            <person name="Ward D."/>
            <person name="Feldgarden M."/>
            <person name="Gevers D."/>
            <person name="Finegold S.M."/>
            <person name="Summanen P.H."/>
            <person name="Molitoris D.R."/>
            <person name="Song M."/>
            <person name="Daigneault M."/>
            <person name="Allen-Vercoe E."/>
            <person name="Young S.K."/>
            <person name="Zeng Q."/>
            <person name="Gargeya S."/>
            <person name="Fitzgerald M."/>
            <person name="Haas B."/>
            <person name="Abouelleil A."/>
            <person name="Alvarado L."/>
            <person name="Arachchi H.M."/>
            <person name="Berlin A."/>
            <person name="Brown A."/>
            <person name="Chapman S.B."/>
            <person name="Chen Z."/>
            <person name="Dunbar C."/>
            <person name="Freedman E."/>
            <person name="Gearin G."/>
            <person name="Gellesch M."/>
            <person name="Goldberg J."/>
            <person name="Griggs A."/>
            <person name="Gujja S."/>
            <person name="Heiman D."/>
            <person name="Howarth C."/>
            <person name="Larson L."/>
            <person name="Lui A."/>
            <person name="MacDonald P.J.P."/>
            <person name="Montmayeur A."/>
            <person name="Murphy C."/>
            <person name="Neiman D."/>
            <person name="Pearson M."/>
            <person name="Priest M."/>
            <person name="Roberts A."/>
            <person name="Saif S."/>
            <person name="Shea T."/>
            <person name="Shenoy N."/>
            <person name="Sisk P."/>
            <person name="Stolte C."/>
            <person name="Sykes S."/>
            <person name="Wortman J."/>
            <person name="Nusbaum C."/>
            <person name="Birren B."/>
        </authorList>
    </citation>
    <scope>NUCLEOTIDE SEQUENCE [LARGE SCALE GENOMIC DNA]</scope>
    <source>
        <strain evidence="7 8">WAL-18680</strain>
    </source>
</reference>
<dbReference type="InterPro" id="IPR009061">
    <property type="entry name" value="DNA-bd_dom_put_sf"/>
</dbReference>
<keyword evidence="4" id="KW-0804">Transcription</keyword>
<dbReference type="AlphaFoldDB" id="G5INJ6"/>
<sequence>MEKKEYLIGDVAAMIGVSRDTLRFYEKKGIISVRKKENGYRYYSEDDIFALSSIFYHRKMNIGLEEIESLWKDDNSFETSAEITKQQIEAEKEEILKHQQALVRLHLFQEECRKIEQNLNRISLKSFPKAYIIETCDSPQDSVIAWFCKSQKEPGFDMLYTYDTYRIPGKTGSDTPEFQQSSLLLYEELTDTLPFSFDLKRYEKTKTPECLYTIIESQSRVPDMEMIRNMTAWGEEHQVKAGDIVVSDYVMHGMQDGTFIFYLEIYIPILR</sequence>
<protein>
    <recommendedName>
        <fullName evidence="6">HTH merR-type domain-containing protein</fullName>
    </recommendedName>
</protein>
<evidence type="ECO:0000256" key="4">
    <source>
        <dbReference type="ARBA" id="ARBA00023163"/>
    </source>
</evidence>
<feature type="coiled-coil region" evidence="5">
    <location>
        <begin position="81"/>
        <end position="125"/>
    </location>
</feature>
<dbReference type="HOGENOM" id="CLU_1000035_0_0_9"/>
<keyword evidence="8" id="KW-1185">Reference proteome</keyword>
<dbReference type="SMART" id="SM00422">
    <property type="entry name" value="HTH_MERR"/>
    <property type="match status" value="1"/>
</dbReference>
<evidence type="ECO:0000256" key="5">
    <source>
        <dbReference type="SAM" id="Coils"/>
    </source>
</evidence>
<dbReference type="PANTHER" id="PTHR30204:SF69">
    <property type="entry name" value="MERR-FAMILY TRANSCRIPTIONAL REGULATOR"/>
    <property type="match status" value="1"/>
</dbReference>
<comment type="caution">
    <text evidence="7">The sequence shown here is derived from an EMBL/GenBank/DDBJ whole genome shotgun (WGS) entry which is preliminary data.</text>
</comment>
<dbReference type="PROSITE" id="PS50937">
    <property type="entry name" value="HTH_MERR_2"/>
    <property type="match status" value="1"/>
</dbReference>
<keyword evidence="1" id="KW-0678">Repressor</keyword>
<feature type="domain" description="HTH merR-type" evidence="6">
    <location>
        <begin position="5"/>
        <end position="73"/>
    </location>
</feature>
<dbReference type="GO" id="GO:0003677">
    <property type="term" value="F:DNA binding"/>
    <property type="evidence" value="ECO:0007669"/>
    <property type="project" value="UniProtKB-KW"/>
</dbReference>
<evidence type="ECO:0000259" key="6">
    <source>
        <dbReference type="PROSITE" id="PS50937"/>
    </source>
</evidence>
<dbReference type="GO" id="GO:0003700">
    <property type="term" value="F:DNA-binding transcription factor activity"/>
    <property type="evidence" value="ECO:0007669"/>
    <property type="project" value="InterPro"/>
</dbReference>
<dbReference type="EMBL" id="ADLN01000128">
    <property type="protein sequence ID" value="EHI56870.1"/>
    <property type="molecule type" value="Genomic_DNA"/>
</dbReference>
<dbReference type="SUPFAM" id="SSF46955">
    <property type="entry name" value="Putative DNA-binding domain"/>
    <property type="match status" value="1"/>
</dbReference>
<dbReference type="InterPro" id="IPR047057">
    <property type="entry name" value="MerR_fam"/>
</dbReference>
<dbReference type="RefSeq" id="WP_006783062.1">
    <property type="nucleotide sequence ID" value="NZ_CP040506.1"/>
</dbReference>
<evidence type="ECO:0000256" key="3">
    <source>
        <dbReference type="ARBA" id="ARBA00023125"/>
    </source>
</evidence>
<evidence type="ECO:0000313" key="8">
    <source>
        <dbReference type="Proteomes" id="UP000005384"/>
    </source>
</evidence>
<organism evidence="7 8">
    <name type="scientific">Hungatella hathewayi WAL-18680</name>
    <dbReference type="NCBI Taxonomy" id="742737"/>
    <lineage>
        <taxon>Bacteria</taxon>
        <taxon>Bacillati</taxon>
        <taxon>Bacillota</taxon>
        <taxon>Clostridia</taxon>
        <taxon>Lachnospirales</taxon>
        <taxon>Lachnospiraceae</taxon>
        <taxon>Hungatella</taxon>
    </lineage>
</organism>
<dbReference type="PANTHER" id="PTHR30204">
    <property type="entry name" value="REDOX-CYCLING DRUG-SENSING TRANSCRIPTIONAL ACTIVATOR SOXR"/>
    <property type="match status" value="1"/>
</dbReference>
<dbReference type="Pfam" id="PF00376">
    <property type="entry name" value="MerR"/>
    <property type="match status" value="1"/>
</dbReference>
<name>G5INJ6_9FIRM</name>
<dbReference type="PATRIC" id="fig|742737.3.peg.5067"/>
<keyword evidence="5" id="KW-0175">Coiled coil</keyword>
<dbReference type="OrthoDB" id="9773308at2"/>
<dbReference type="PROSITE" id="PS00552">
    <property type="entry name" value="HTH_MERR_1"/>
    <property type="match status" value="1"/>
</dbReference>
<dbReference type="InterPro" id="IPR000551">
    <property type="entry name" value="MerR-type_HTH_dom"/>
</dbReference>
<evidence type="ECO:0000256" key="1">
    <source>
        <dbReference type="ARBA" id="ARBA00022491"/>
    </source>
</evidence>
<accession>G5INJ6</accession>
<evidence type="ECO:0000313" key="7">
    <source>
        <dbReference type="EMBL" id="EHI56870.1"/>
    </source>
</evidence>
<proteinExistence type="predicted"/>
<keyword evidence="3" id="KW-0238">DNA-binding</keyword>